<proteinExistence type="predicted"/>
<dbReference type="CDD" id="cd00090">
    <property type="entry name" value="HTH_ARSR"/>
    <property type="match status" value="1"/>
</dbReference>
<sequence>MREWTFLTHHAHVLIAVALDRDATVRSIAEQVGISTRAAVTILNDLEDGGYLERERRGRRNHYILYPERPLRHPSNAAHTAGELIRALADLPGRPSRD</sequence>
<dbReference type="RefSeq" id="WP_310521250.1">
    <property type="nucleotide sequence ID" value="NZ_BAABBS010000001.1"/>
</dbReference>
<accession>A0ABU1FM95</accession>
<evidence type="ECO:0000313" key="2">
    <source>
        <dbReference type="EMBL" id="MDR5692889.1"/>
    </source>
</evidence>
<dbReference type="Gene3D" id="1.10.10.10">
    <property type="entry name" value="Winged helix-like DNA-binding domain superfamily/Winged helix DNA-binding domain"/>
    <property type="match status" value="1"/>
</dbReference>
<reference evidence="3" key="1">
    <citation type="submission" date="2023-07" db="EMBL/GenBank/DDBJ databases">
        <title>Description of three actinobacteria isolated from air of manufacturing shop in a pharmaceutical factory.</title>
        <authorList>
            <person name="Zhang D.-F."/>
        </authorList>
    </citation>
    <scope>NUCLEOTIDE SEQUENCE [LARGE SCALE GENOMIC DNA]</scope>
    <source>
        <strain evidence="3">CCTCC AB 2011122</strain>
    </source>
</reference>
<dbReference type="EMBL" id="JAVKGS010000003">
    <property type="protein sequence ID" value="MDR5692889.1"/>
    <property type="molecule type" value="Genomic_DNA"/>
</dbReference>
<evidence type="ECO:0000259" key="1">
    <source>
        <dbReference type="Pfam" id="PF12802"/>
    </source>
</evidence>
<dbReference type="InterPro" id="IPR000835">
    <property type="entry name" value="HTH_MarR-typ"/>
</dbReference>
<dbReference type="SUPFAM" id="SSF46785">
    <property type="entry name" value="Winged helix' DNA-binding domain"/>
    <property type="match status" value="1"/>
</dbReference>
<dbReference type="Pfam" id="PF12802">
    <property type="entry name" value="MarR_2"/>
    <property type="match status" value="1"/>
</dbReference>
<comment type="caution">
    <text evidence="2">The sequence shown here is derived from an EMBL/GenBank/DDBJ whole genome shotgun (WGS) entry which is preliminary data.</text>
</comment>
<protein>
    <submittedName>
        <fullName evidence="2">Winged helix-turn-helix domain-containing protein</fullName>
    </submittedName>
</protein>
<dbReference type="InterPro" id="IPR036390">
    <property type="entry name" value="WH_DNA-bd_sf"/>
</dbReference>
<feature type="domain" description="HTH marR-type" evidence="1">
    <location>
        <begin position="10"/>
        <end position="57"/>
    </location>
</feature>
<keyword evidence="3" id="KW-1185">Reference proteome</keyword>
<name>A0ABU1FM95_9MICO</name>
<gene>
    <name evidence="2" type="ORF">RH861_12530</name>
</gene>
<organism evidence="2 3">
    <name type="scientific">Agromyces indicus</name>
    <dbReference type="NCBI Taxonomy" id="758919"/>
    <lineage>
        <taxon>Bacteria</taxon>
        <taxon>Bacillati</taxon>
        <taxon>Actinomycetota</taxon>
        <taxon>Actinomycetes</taxon>
        <taxon>Micrococcales</taxon>
        <taxon>Microbacteriaceae</taxon>
        <taxon>Agromyces</taxon>
    </lineage>
</organism>
<dbReference type="Proteomes" id="UP001260072">
    <property type="component" value="Unassembled WGS sequence"/>
</dbReference>
<dbReference type="InterPro" id="IPR011991">
    <property type="entry name" value="ArsR-like_HTH"/>
</dbReference>
<dbReference type="InterPro" id="IPR036388">
    <property type="entry name" value="WH-like_DNA-bd_sf"/>
</dbReference>
<evidence type="ECO:0000313" key="3">
    <source>
        <dbReference type="Proteomes" id="UP001260072"/>
    </source>
</evidence>